<dbReference type="PANTHER" id="PTHR34183:SF1">
    <property type="entry name" value="ENDOLYTIC PEPTIDOGLYCAN TRANSGLYCOSYLASE RLPA"/>
    <property type="match status" value="1"/>
</dbReference>
<accession>A0A5J5ILC7</accession>
<dbReference type="CDD" id="cd22268">
    <property type="entry name" value="DPBB_RlpA-like"/>
    <property type="match status" value="1"/>
</dbReference>
<feature type="domain" description="RlpA-like protein double-psi beta-barrel" evidence="5">
    <location>
        <begin position="46"/>
        <end position="133"/>
    </location>
</feature>
<name>A0A5J5ILC7_9BACT</name>
<dbReference type="InterPro" id="IPR034718">
    <property type="entry name" value="RlpA"/>
</dbReference>
<dbReference type="RefSeq" id="WP_150413252.1">
    <property type="nucleotide sequence ID" value="NZ_VYQF01000001.1"/>
</dbReference>
<dbReference type="SUPFAM" id="SSF50685">
    <property type="entry name" value="Barwin-like endoglucanases"/>
    <property type="match status" value="1"/>
</dbReference>
<dbReference type="InterPro" id="IPR009009">
    <property type="entry name" value="RlpA-like_DPBB"/>
</dbReference>
<organism evidence="6 7">
    <name type="scientific">Ginsengibacter hankyongi</name>
    <dbReference type="NCBI Taxonomy" id="2607284"/>
    <lineage>
        <taxon>Bacteria</taxon>
        <taxon>Pseudomonadati</taxon>
        <taxon>Bacteroidota</taxon>
        <taxon>Chitinophagia</taxon>
        <taxon>Chitinophagales</taxon>
        <taxon>Chitinophagaceae</taxon>
        <taxon>Ginsengibacter</taxon>
    </lineage>
</organism>
<evidence type="ECO:0000256" key="2">
    <source>
        <dbReference type="ARBA" id="ARBA00023316"/>
    </source>
</evidence>
<dbReference type="PANTHER" id="PTHR34183">
    <property type="entry name" value="ENDOLYTIC PEPTIDOGLYCAN TRANSGLYCOSYLASE RLPA"/>
    <property type="match status" value="1"/>
</dbReference>
<gene>
    <name evidence="3" type="primary">rlpA</name>
    <name evidence="6" type="ORF">FW778_03755</name>
</gene>
<feature type="chain" id="PRO_5023971924" description="Probable endolytic peptidoglycan transglycosylase RlpA" evidence="3">
    <location>
        <begin position="21"/>
        <end position="141"/>
    </location>
</feature>
<keyword evidence="7" id="KW-1185">Reference proteome</keyword>
<evidence type="ECO:0000256" key="1">
    <source>
        <dbReference type="ARBA" id="ARBA00023239"/>
    </source>
</evidence>
<evidence type="ECO:0000256" key="4">
    <source>
        <dbReference type="RuleBase" id="RU003495"/>
    </source>
</evidence>
<keyword evidence="3" id="KW-0732">Signal</keyword>
<evidence type="ECO:0000313" key="6">
    <source>
        <dbReference type="EMBL" id="KAA9041163.1"/>
    </source>
</evidence>
<keyword evidence="2 3" id="KW-0961">Cell wall biogenesis/degradation</keyword>
<dbReference type="EMBL" id="VYQF01000001">
    <property type="protein sequence ID" value="KAA9041163.1"/>
    <property type="molecule type" value="Genomic_DNA"/>
</dbReference>
<dbReference type="EC" id="4.2.2.-" evidence="3"/>
<comment type="similarity">
    <text evidence="3 4">Belongs to the RlpA family.</text>
</comment>
<dbReference type="GO" id="GO:0000270">
    <property type="term" value="P:peptidoglycan metabolic process"/>
    <property type="evidence" value="ECO:0007669"/>
    <property type="project" value="UniProtKB-UniRule"/>
</dbReference>
<dbReference type="Proteomes" id="UP000326903">
    <property type="component" value="Unassembled WGS sequence"/>
</dbReference>
<dbReference type="NCBIfam" id="TIGR00413">
    <property type="entry name" value="rlpA"/>
    <property type="match status" value="1"/>
</dbReference>
<dbReference type="Gene3D" id="2.40.40.10">
    <property type="entry name" value="RlpA-like domain"/>
    <property type="match status" value="1"/>
</dbReference>
<feature type="signal peptide" evidence="3">
    <location>
        <begin position="1"/>
        <end position="20"/>
    </location>
</feature>
<dbReference type="InterPro" id="IPR012997">
    <property type="entry name" value="RplA"/>
</dbReference>
<evidence type="ECO:0000313" key="7">
    <source>
        <dbReference type="Proteomes" id="UP000326903"/>
    </source>
</evidence>
<sequence precursor="true">MRKIIPVFLLIAFFSQNLYAQKTVRRKKHINAKEKKSTKKTIVKYGVASFYAKKFEGRSTRNDEIYNSAKYTAACNVLPLGTWIKVTNLRNHRTVIVRINDRMNHKNKRLVDLSRAAARDLGFLGRGVAKVKVEVLNNFRP</sequence>
<protein>
    <recommendedName>
        <fullName evidence="3">Probable endolytic peptidoglycan transglycosylase RlpA</fullName>
        <ecNumber evidence="3">4.2.2.-</ecNumber>
    </recommendedName>
</protein>
<dbReference type="GO" id="GO:0008932">
    <property type="term" value="F:lytic endotransglycosylase activity"/>
    <property type="evidence" value="ECO:0007669"/>
    <property type="project" value="UniProtKB-UniRule"/>
</dbReference>
<reference evidence="6 7" key="1">
    <citation type="submission" date="2019-09" db="EMBL/GenBank/DDBJ databases">
        <title>Draft genome sequence of Ginsengibacter sp. BR5-29.</title>
        <authorList>
            <person name="Im W.-T."/>
        </authorList>
    </citation>
    <scope>NUCLEOTIDE SEQUENCE [LARGE SCALE GENOMIC DNA]</scope>
    <source>
        <strain evidence="6 7">BR5-29</strain>
    </source>
</reference>
<comment type="caution">
    <text evidence="6">The sequence shown here is derived from an EMBL/GenBank/DDBJ whole genome shotgun (WGS) entry which is preliminary data.</text>
</comment>
<dbReference type="Pfam" id="PF03330">
    <property type="entry name" value="DPBB_1"/>
    <property type="match status" value="1"/>
</dbReference>
<keyword evidence="1 3" id="KW-0456">Lyase</keyword>
<comment type="function">
    <text evidence="3">Lytic transglycosylase with a strong preference for naked glycan strands that lack stem peptides.</text>
</comment>
<evidence type="ECO:0000259" key="5">
    <source>
        <dbReference type="Pfam" id="PF03330"/>
    </source>
</evidence>
<dbReference type="GO" id="GO:0071555">
    <property type="term" value="P:cell wall organization"/>
    <property type="evidence" value="ECO:0007669"/>
    <property type="project" value="UniProtKB-KW"/>
</dbReference>
<evidence type="ECO:0000256" key="3">
    <source>
        <dbReference type="HAMAP-Rule" id="MF_02071"/>
    </source>
</evidence>
<dbReference type="InterPro" id="IPR036908">
    <property type="entry name" value="RlpA-like_sf"/>
</dbReference>
<proteinExistence type="inferred from homology"/>
<dbReference type="HAMAP" id="MF_02071">
    <property type="entry name" value="RlpA"/>
    <property type="match status" value="1"/>
</dbReference>
<dbReference type="AlphaFoldDB" id="A0A5J5ILC7"/>